<protein>
    <submittedName>
        <fullName evidence="1">Uncharacterized protein</fullName>
    </submittedName>
</protein>
<dbReference type="EMBL" id="VSKK01000001">
    <property type="protein sequence ID" value="TYB78466.1"/>
    <property type="molecule type" value="Genomic_DNA"/>
</dbReference>
<gene>
    <name evidence="1" type="ORF">ES674_01410</name>
</gene>
<dbReference type="AlphaFoldDB" id="A0A5D0RC30"/>
<dbReference type="Proteomes" id="UP000323720">
    <property type="component" value="Unassembled WGS sequence"/>
</dbReference>
<reference evidence="1 2" key="1">
    <citation type="submission" date="2019-08" db="EMBL/GenBank/DDBJ databases">
        <title>Genomes of Antarctic Bizionia species.</title>
        <authorList>
            <person name="Bowman J.P."/>
        </authorList>
    </citation>
    <scope>NUCLEOTIDE SEQUENCE [LARGE SCALE GENOMIC DNA]</scope>
    <source>
        <strain evidence="1 2">ADA-4</strain>
    </source>
</reference>
<evidence type="ECO:0000313" key="2">
    <source>
        <dbReference type="Proteomes" id="UP000323720"/>
    </source>
</evidence>
<keyword evidence="2" id="KW-1185">Reference proteome</keyword>
<comment type="caution">
    <text evidence="1">The sequence shown here is derived from an EMBL/GenBank/DDBJ whole genome shotgun (WGS) entry which is preliminary data.</text>
</comment>
<dbReference type="OrthoDB" id="1488726at2"/>
<dbReference type="RefSeq" id="WP_148402204.1">
    <property type="nucleotide sequence ID" value="NZ_VSKK01000001.1"/>
</dbReference>
<accession>A0A5D0RC30</accession>
<sequence length="344" mass="37338">MKTINQFHAYLRPLNTVSNYAKIGFGIAALGLIALTSCSANDDSNDLNHGPGFDIPSAQDFANVRSQALNNITQNFQFNADDGMISLTSDNGVAITINAGCLTKNGNPVTGMVDLEYVEIFERGNMLTTNKPTMGLMANGGKKLIITGGEFFFEATQGDVILETNCALQIVAPSALTGGFDPDMILWTGVIDADGDLTWEEQANPTGQGGVFPDNNNDYLAFIQNFGWTNIDRFYNDPRPKTTIYAQAPVGYNYTNSAIYVSFDGEASGLATLDTYANGLFSEHYGEIPVGLECHLIFTSEVEGVWRYAIKPYTIVANQIITFTMMETAIASEADLIDMVNNLP</sequence>
<organism evidence="1 2">
    <name type="scientific">Bizionia myxarmorum</name>
    <dbReference type="NCBI Taxonomy" id="291186"/>
    <lineage>
        <taxon>Bacteria</taxon>
        <taxon>Pseudomonadati</taxon>
        <taxon>Bacteroidota</taxon>
        <taxon>Flavobacteriia</taxon>
        <taxon>Flavobacteriales</taxon>
        <taxon>Flavobacteriaceae</taxon>
        <taxon>Bizionia</taxon>
    </lineage>
</organism>
<name>A0A5D0RC30_9FLAO</name>
<proteinExistence type="predicted"/>
<evidence type="ECO:0000313" key="1">
    <source>
        <dbReference type="EMBL" id="TYB78466.1"/>
    </source>
</evidence>